<name>A0A382NGE5_9ZZZZ</name>
<keyword evidence="5 6" id="KW-0472">Membrane</keyword>
<organism evidence="7">
    <name type="scientific">marine metagenome</name>
    <dbReference type="NCBI Taxonomy" id="408172"/>
    <lineage>
        <taxon>unclassified sequences</taxon>
        <taxon>metagenomes</taxon>
        <taxon>ecological metagenomes</taxon>
    </lineage>
</organism>
<dbReference type="AlphaFoldDB" id="A0A382NGE5"/>
<evidence type="ECO:0000313" key="7">
    <source>
        <dbReference type="EMBL" id="SVC59375.1"/>
    </source>
</evidence>
<dbReference type="InterPro" id="IPR018456">
    <property type="entry name" value="PTR2_symporter_CS"/>
</dbReference>
<evidence type="ECO:0000256" key="4">
    <source>
        <dbReference type="ARBA" id="ARBA00022989"/>
    </source>
</evidence>
<keyword evidence="3 6" id="KW-0812">Transmembrane</keyword>
<dbReference type="EMBL" id="UINC01099815">
    <property type="protein sequence ID" value="SVC59375.1"/>
    <property type="molecule type" value="Genomic_DNA"/>
</dbReference>
<feature type="transmembrane region" description="Helical" evidence="6">
    <location>
        <begin position="203"/>
        <end position="224"/>
    </location>
</feature>
<reference evidence="7" key="1">
    <citation type="submission" date="2018-05" db="EMBL/GenBank/DDBJ databases">
        <authorList>
            <person name="Lanie J.A."/>
            <person name="Ng W.-L."/>
            <person name="Kazmierczak K.M."/>
            <person name="Andrzejewski T.M."/>
            <person name="Davidsen T.M."/>
            <person name="Wayne K.J."/>
            <person name="Tettelin H."/>
            <person name="Glass J.I."/>
            <person name="Rusch D."/>
            <person name="Podicherti R."/>
            <person name="Tsui H.-C.T."/>
            <person name="Winkler M.E."/>
        </authorList>
    </citation>
    <scope>NUCLEOTIDE SEQUENCE</scope>
</reference>
<dbReference type="Gene3D" id="1.20.1250.20">
    <property type="entry name" value="MFS general substrate transporter like domains"/>
    <property type="match status" value="2"/>
</dbReference>
<dbReference type="InterPro" id="IPR036259">
    <property type="entry name" value="MFS_trans_sf"/>
</dbReference>
<evidence type="ECO:0000256" key="2">
    <source>
        <dbReference type="ARBA" id="ARBA00005982"/>
    </source>
</evidence>
<accession>A0A382NGE5</accession>
<feature type="transmembrane region" description="Helical" evidence="6">
    <location>
        <begin position="303"/>
        <end position="324"/>
    </location>
</feature>
<evidence type="ECO:0000256" key="5">
    <source>
        <dbReference type="ARBA" id="ARBA00023136"/>
    </source>
</evidence>
<keyword evidence="4 6" id="KW-1133">Transmembrane helix</keyword>
<dbReference type="Pfam" id="PF00854">
    <property type="entry name" value="PTR2"/>
    <property type="match status" value="2"/>
</dbReference>
<dbReference type="GO" id="GO:0016020">
    <property type="term" value="C:membrane"/>
    <property type="evidence" value="ECO:0007669"/>
    <property type="project" value="UniProtKB-SubCell"/>
</dbReference>
<feature type="transmembrane region" description="Helical" evidence="6">
    <location>
        <begin position="236"/>
        <end position="256"/>
    </location>
</feature>
<evidence type="ECO:0008006" key="8">
    <source>
        <dbReference type="Google" id="ProtNLM"/>
    </source>
</evidence>
<feature type="transmembrane region" description="Helical" evidence="6">
    <location>
        <begin position="127"/>
        <end position="150"/>
    </location>
</feature>
<feature type="transmembrane region" description="Helical" evidence="6">
    <location>
        <begin position="268"/>
        <end position="291"/>
    </location>
</feature>
<gene>
    <name evidence="7" type="ORF">METZ01_LOCUS312229</name>
</gene>
<dbReference type="InterPro" id="IPR000109">
    <property type="entry name" value="POT_fam"/>
</dbReference>
<comment type="subcellular location">
    <subcellularLocation>
        <location evidence="1">Membrane</location>
        <topology evidence="1">Multi-pass membrane protein</topology>
    </subcellularLocation>
</comment>
<dbReference type="GO" id="GO:0006857">
    <property type="term" value="P:oligopeptide transport"/>
    <property type="evidence" value="ECO:0007669"/>
    <property type="project" value="InterPro"/>
</dbReference>
<dbReference type="SUPFAM" id="SSF103473">
    <property type="entry name" value="MFS general substrate transporter"/>
    <property type="match status" value="1"/>
</dbReference>
<comment type="similarity">
    <text evidence="2">Belongs to the major facilitator superfamily. Proton-dependent oligopeptide transporter (POT/PTR) (TC 2.A.17) family.</text>
</comment>
<sequence>LAMDETRLGLTLGLTLISIGAGGIKPCVSAHVGDQFGKSNSHLLEKIFSWFYLSINLGAFISTILTPILLDKYGPSVAFGVPGGLMLIATWVFWLGRKVFIHIPPGGMGFIRETFSLTGIKSISRLFIIYLFVAIFWALFDQTGSTWVLQAENLNRYWLGVHWLPSQIQAINPVMILVLAPLFAYFIYPLMGKYFEVTPLRKISIGLFLAVPSFIIIGMVQSWLDAGLTPSIAWQVVAYAILTAAEVLVSITCLEFSYTQAPNKMKSLIMGFFMLSVSLGNIFTAMVNAFIQNPDGSSKLVGASYFYFFAGTMMVTSMLFLFVLKYYKPKTYLHAESK</sequence>
<feature type="transmembrane region" description="Helical" evidence="6">
    <location>
        <begin position="77"/>
        <end position="94"/>
    </location>
</feature>
<feature type="non-terminal residue" evidence="7">
    <location>
        <position position="1"/>
    </location>
</feature>
<feature type="transmembrane region" description="Helical" evidence="6">
    <location>
        <begin position="170"/>
        <end position="191"/>
    </location>
</feature>
<evidence type="ECO:0000256" key="1">
    <source>
        <dbReference type="ARBA" id="ARBA00004141"/>
    </source>
</evidence>
<proteinExistence type="inferred from homology"/>
<protein>
    <recommendedName>
        <fullName evidence="8">Major facilitator superfamily (MFS) profile domain-containing protein</fullName>
    </recommendedName>
</protein>
<feature type="transmembrane region" description="Helical" evidence="6">
    <location>
        <begin position="47"/>
        <end position="70"/>
    </location>
</feature>
<evidence type="ECO:0000256" key="3">
    <source>
        <dbReference type="ARBA" id="ARBA00022692"/>
    </source>
</evidence>
<dbReference type="PANTHER" id="PTHR11654">
    <property type="entry name" value="OLIGOPEPTIDE TRANSPORTER-RELATED"/>
    <property type="match status" value="1"/>
</dbReference>
<dbReference type="PROSITE" id="PS01023">
    <property type="entry name" value="PTR2_2"/>
    <property type="match status" value="1"/>
</dbReference>
<evidence type="ECO:0000256" key="6">
    <source>
        <dbReference type="SAM" id="Phobius"/>
    </source>
</evidence>
<dbReference type="GO" id="GO:0022857">
    <property type="term" value="F:transmembrane transporter activity"/>
    <property type="evidence" value="ECO:0007669"/>
    <property type="project" value="InterPro"/>
</dbReference>